<organism evidence="2 3">
    <name type="scientific">Nonomuraea mangrovi</name>
    <dbReference type="NCBI Taxonomy" id="2316207"/>
    <lineage>
        <taxon>Bacteria</taxon>
        <taxon>Bacillati</taxon>
        <taxon>Actinomycetota</taxon>
        <taxon>Actinomycetes</taxon>
        <taxon>Streptosporangiales</taxon>
        <taxon>Streptosporangiaceae</taxon>
        <taxon>Nonomuraea</taxon>
    </lineage>
</organism>
<dbReference type="Pfam" id="PF13374">
    <property type="entry name" value="TPR_10"/>
    <property type="match status" value="3"/>
</dbReference>
<proteinExistence type="predicted"/>
<evidence type="ECO:0000313" key="3">
    <source>
        <dbReference type="Proteomes" id="UP001597368"/>
    </source>
</evidence>
<dbReference type="InterPro" id="IPR053137">
    <property type="entry name" value="NLR-like"/>
</dbReference>
<dbReference type="Proteomes" id="UP001597368">
    <property type="component" value="Unassembled WGS sequence"/>
</dbReference>
<protein>
    <submittedName>
        <fullName evidence="2">Tetratricopeptide repeat protein</fullName>
    </submittedName>
</protein>
<dbReference type="PANTHER" id="PTHR46082">
    <property type="entry name" value="ATP/GTP-BINDING PROTEIN-RELATED"/>
    <property type="match status" value="1"/>
</dbReference>
<reference evidence="3" key="1">
    <citation type="journal article" date="2019" name="Int. J. Syst. Evol. Microbiol.">
        <title>The Global Catalogue of Microorganisms (GCM) 10K type strain sequencing project: providing services to taxonomists for standard genome sequencing and annotation.</title>
        <authorList>
            <consortium name="The Broad Institute Genomics Platform"/>
            <consortium name="The Broad Institute Genome Sequencing Center for Infectious Disease"/>
            <person name="Wu L."/>
            <person name="Ma J."/>
        </authorList>
    </citation>
    <scope>NUCLEOTIDE SEQUENCE [LARGE SCALE GENOMIC DNA]</scope>
    <source>
        <strain evidence="3">ICMP 6774ER</strain>
    </source>
</reference>
<feature type="transmembrane region" description="Helical" evidence="1">
    <location>
        <begin position="6"/>
        <end position="25"/>
    </location>
</feature>
<dbReference type="InterPro" id="IPR027417">
    <property type="entry name" value="P-loop_NTPase"/>
</dbReference>
<keyword evidence="3" id="KW-1185">Reference proteome</keyword>
<dbReference type="EMBL" id="JBHUFV010000106">
    <property type="protein sequence ID" value="MFD1940381.1"/>
    <property type="molecule type" value="Genomic_DNA"/>
</dbReference>
<dbReference type="PANTHER" id="PTHR46082:SF6">
    <property type="entry name" value="AAA+ ATPASE DOMAIN-CONTAINING PROTEIN-RELATED"/>
    <property type="match status" value="1"/>
</dbReference>
<keyword evidence="1" id="KW-1133">Transmembrane helix</keyword>
<dbReference type="Gene3D" id="1.25.40.10">
    <property type="entry name" value="Tetratricopeptide repeat domain"/>
    <property type="match status" value="2"/>
</dbReference>
<keyword evidence="1" id="KW-0472">Membrane</keyword>
<dbReference type="InterPro" id="IPR011990">
    <property type="entry name" value="TPR-like_helical_dom_sf"/>
</dbReference>
<accession>A0ABW4TF52</accession>
<name>A0ABW4TF52_9ACTN</name>
<dbReference type="SUPFAM" id="SSF52540">
    <property type="entry name" value="P-loop containing nucleoside triphosphate hydrolases"/>
    <property type="match status" value="1"/>
</dbReference>
<evidence type="ECO:0000313" key="2">
    <source>
        <dbReference type="EMBL" id="MFD1940381.1"/>
    </source>
</evidence>
<evidence type="ECO:0000256" key="1">
    <source>
        <dbReference type="SAM" id="Phobius"/>
    </source>
</evidence>
<comment type="caution">
    <text evidence="2">The sequence shown here is derived from an EMBL/GenBank/DDBJ whole genome shotgun (WGS) entry which is preliminary data.</text>
</comment>
<dbReference type="SUPFAM" id="SSF48452">
    <property type="entry name" value="TPR-like"/>
    <property type="match status" value="2"/>
</dbReference>
<gene>
    <name evidence="2" type="ORF">ACFSKW_53885</name>
</gene>
<sequence>MPRWSKFALSALVPPFFGAVVWAWGERAGMDLDRIGLLVGLLGGPLGLLAVWWTAPEPGSGPALGAGSWDVVGEVPRRPRAFQPRHGLRARLDATLGTGGAAVICSLTGARGVGKTQLAAAYARDRIAAGVPVAWLHAETPQQLNAGLDLMAERLGLRRPEDPAELARRVRTWLEARREPYLVVLDNAVDPDEAAALLPAFGAATVLITANNRAFERLAETVDVGPFTREEALGYLGERLGPLDREGASRLADELDRLPLALSIAAAGLAGSAGLSYDAYLTLLRETGVEQLLARPAGEPYPTGVAQAIVQSAARLSEGAASLLGTLAVLSAAGTELALLGPDAHGPLAELRAAALVTMSGADSTVVVAHRLVQRVVRERARADGSLVRHVHSAAALLTVVESVTREDVWRRMPLLLTVDEHAQALWSALRPDREPEAAERVLRIRYRVAYHLNQLGIGARAVPVWARLAEACELLLGADHADTLEARHGLATATMGAGRHEEAVKFYEALLADRERVQGPDHRRTLRTRHNLSLGYVRAGRPAEGIRRMRRDIADRARALGADHPWTLAARHNLGWALVEAERAPESLDWNAAVLADRTRVLGADHVDVLYTREDLARAHRMTGRAREAAEQLESLVEDWVRVVGAGHPLTLNSMHELAVTYETLGRDAAELYRRVLADREKVLGPDHPDTRRTAEALAR</sequence>
<keyword evidence="1" id="KW-0812">Transmembrane</keyword>
<dbReference type="Pfam" id="PF13424">
    <property type="entry name" value="TPR_12"/>
    <property type="match status" value="1"/>
</dbReference>
<dbReference type="RefSeq" id="WP_379583535.1">
    <property type="nucleotide sequence ID" value="NZ_JBHUFV010000106.1"/>
</dbReference>
<dbReference type="Gene3D" id="3.40.50.300">
    <property type="entry name" value="P-loop containing nucleotide triphosphate hydrolases"/>
    <property type="match status" value="1"/>
</dbReference>